<dbReference type="AlphaFoldDB" id="A0A7R9YQW8"/>
<name>A0A7R9YQW8_9CHLO</name>
<feature type="transmembrane region" description="Helical" evidence="16">
    <location>
        <begin position="61"/>
        <end position="81"/>
    </location>
</feature>
<dbReference type="PANTHER" id="PTHR45792">
    <property type="entry name" value="DIACYLGLYCEROL LIPASE HOMOLOG-RELATED"/>
    <property type="match status" value="1"/>
</dbReference>
<dbReference type="GO" id="GO:0046872">
    <property type="term" value="F:metal ion binding"/>
    <property type="evidence" value="ECO:0007669"/>
    <property type="project" value="UniProtKB-KW"/>
</dbReference>
<dbReference type="InterPro" id="IPR052214">
    <property type="entry name" value="DAG_Lipase-Related"/>
</dbReference>
<gene>
    <name evidence="18" type="ORF">CEUR00632_LOCUS2457</name>
</gene>
<comment type="catalytic activity">
    <reaction evidence="13">
        <text>a 1,2-diacyl-sn-glycerol + H2O = a 2-acylglycerol + a fatty acid + H(+)</text>
        <dbReference type="Rhea" id="RHEA:33275"/>
        <dbReference type="ChEBI" id="CHEBI:15377"/>
        <dbReference type="ChEBI" id="CHEBI:15378"/>
        <dbReference type="ChEBI" id="CHEBI:17389"/>
        <dbReference type="ChEBI" id="CHEBI:17815"/>
        <dbReference type="ChEBI" id="CHEBI:28868"/>
        <dbReference type="EC" id="3.1.1.116"/>
    </reaction>
    <physiologicalReaction direction="left-to-right" evidence="13">
        <dbReference type="Rhea" id="RHEA:33276"/>
    </physiologicalReaction>
</comment>
<keyword evidence="7" id="KW-0378">Hydrolase</keyword>
<protein>
    <recommendedName>
        <fullName evidence="14">sn-1-specific diacylglycerol lipase</fullName>
        <ecNumber evidence="14">3.1.1.116</ecNumber>
    </recommendedName>
</protein>
<sequence>MPSLRMFGRDWKVAVDDLAVYAGVAGLWHVVWVIVEIVFLARATAESDQPCIDSEIHLFTWYMSVDIVCFLLYALLLFYTLRGSILDVGARKPAIYILYGISAIYTFLLVINIAASVLKNQFVAPCQDAHRERLALAIFICHWIFWGVWALAALLAFDPFATTSVEQRYAARLWLLKCCSAGASEARPGAAEHIGEICDRAYSTQDEKMESSTPMSQIGALMTLVFTGVDMTTTDYATALILVRNAQRMDREDALAAGVGKPEVAPIPLDMLEDAAHYLPHALSIYGWASNVLNKQDIAAWGCGASCVAPCTGKDVHVGDNMLFSSKNMTIQGVKVMTKSNPETDLLYMSWDNEIQGLLPYYICIDRPRREVIISVRGSLSAADWMTDLLVLPVEVDANFLGCDPSSMVAPEDVKIETTASRRRLISAHKGMLGCAKTIAADLRRHKVLDAVLKSDQHAREALKHDIYKQDCSDHQLVVVGHSLGAGVAALLALHLRSVYPGTRCWAYAPPGGLMSPELSAAMRDYCTSVVCGRDLVPRLSLSNMEILARQMIECSARCKQPKVRVILHPGKKWKRDDLFKPEAEMSADARKTLEAYMRNSGSSHCAGGKVIEARDFLTPGKLLYYEANDSDIADALVFTPQFVDNKEFAKNGMLISTFAVDMHMPWMYQMAVDKALDDAHRGLPSTRVEVAKLEGTCYAPEAAAQTTQQAETDIEAAGGRPS</sequence>
<dbReference type="GO" id="GO:0016298">
    <property type="term" value="F:lipase activity"/>
    <property type="evidence" value="ECO:0007669"/>
    <property type="project" value="TreeGrafter"/>
</dbReference>
<evidence type="ECO:0000256" key="15">
    <source>
        <dbReference type="SAM" id="MobiDB-lite"/>
    </source>
</evidence>
<evidence type="ECO:0000256" key="1">
    <source>
        <dbReference type="ARBA" id="ARBA00001913"/>
    </source>
</evidence>
<dbReference type="InterPro" id="IPR029058">
    <property type="entry name" value="AB_hydrolase_fold"/>
</dbReference>
<feature type="domain" description="Fungal lipase-type" evidence="17">
    <location>
        <begin position="374"/>
        <end position="543"/>
    </location>
</feature>
<dbReference type="InterPro" id="IPR002921">
    <property type="entry name" value="Fungal_lipase-type"/>
</dbReference>
<keyword evidence="3" id="KW-1003">Cell membrane</keyword>
<dbReference type="Gene3D" id="3.40.50.1820">
    <property type="entry name" value="alpha/beta hydrolase"/>
    <property type="match status" value="1"/>
</dbReference>
<dbReference type="Pfam" id="PF01764">
    <property type="entry name" value="Lipase_3"/>
    <property type="match status" value="1"/>
</dbReference>
<dbReference type="GO" id="GO:0005886">
    <property type="term" value="C:plasma membrane"/>
    <property type="evidence" value="ECO:0007669"/>
    <property type="project" value="UniProtKB-SubCell"/>
</dbReference>
<keyword evidence="9" id="KW-0442">Lipid degradation</keyword>
<evidence type="ECO:0000256" key="10">
    <source>
        <dbReference type="ARBA" id="ARBA00022989"/>
    </source>
</evidence>
<dbReference type="SUPFAM" id="SSF53474">
    <property type="entry name" value="alpha/beta-Hydrolases"/>
    <property type="match status" value="1"/>
</dbReference>
<evidence type="ECO:0000256" key="2">
    <source>
        <dbReference type="ARBA" id="ARBA00004651"/>
    </source>
</evidence>
<evidence type="ECO:0000256" key="9">
    <source>
        <dbReference type="ARBA" id="ARBA00022963"/>
    </source>
</evidence>
<evidence type="ECO:0000256" key="12">
    <source>
        <dbReference type="ARBA" id="ARBA00023136"/>
    </source>
</evidence>
<keyword evidence="10 16" id="KW-1133">Transmembrane helix</keyword>
<comment type="subcellular location">
    <subcellularLocation>
        <location evidence="2">Cell membrane</location>
        <topology evidence="2">Multi-pass membrane protein</topology>
    </subcellularLocation>
</comment>
<dbReference type="CDD" id="cd00519">
    <property type="entry name" value="Lipase_3"/>
    <property type="match status" value="1"/>
</dbReference>
<accession>A0A7R9YQW8</accession>
<evidence type="ECO:0000256" key="16">
    <source>
        <dbReference type="SAM" id="Phobius"/>
    </source>
</evidence>
<evidence type="ECO:0000256" key="5">
    <source>
        <dbReference type="ARBA" id="ARBA00022692"/>
    </source>
</evidence>
<keyword evidence="11" id="KW-0443">Lipid metabolism</keyword>
<dbReference type="GO" id="GO:0016042">
    <property type="term" value="P:lipid catabolic process"/>
    <property type="evidence" value="ECO:0007669"/>
    <property type="project" value="UniProtKB-KW"/>
</dbReference>
<reference evidence="18" key="1">
    <citation type="submission" date="2021-01" db="EMBL/GenBank/DDBJ databases">
        <authorList>
            <person name="Corre E."/>
            <person name="Pelletier E."/>
            <person name="Niang G."/>
            <person name="Scheremetjew M."/>
            <person name="Finn R."/>
            <person name="Kale V."/>
            <person name="Holt S."/>
            <person name="Cochrane G."/>
            <person name="Meng A."/>
            <person name="Brown T."/>
            <person name="Cohen L."/>
        </authorList>
    </citation>
    <scope>NUCLEOTIDE SEQUENCE</scope>
    <source>
        <strain evidence="18">CCMP219</strain>
    </source>
</reference>
<feature type="transmembrane region" description="Helical" evidence="16">
    <location>
        <begin position="93"/>
        <end position="114"/>
    </location>
</feature>
<evidence type="ECO:0000256" key="6">
    <source>
        <dbReference type="ARBA" id="ARBA00022723"/>
    </source>
</evidence>
<keyword evidence="4" id="KW-0597">Phosphoprotein</keyword>
<feature type="transmembrane region" description="Helical" evidence="16">
    <location>
        <begin position="134"/>
        <end position="157"/>
    </location>
</feature>
<keyword evidence="12 16" id="KW-0472">Membrane</keyword>
<organism evidence="18">
    <name type="scientific">Chlamydomonas euryale</name>
    <dbReference type="NCBI Taxonomy" id="1486919"/>
    <lineage>
        <taxon>Eukaryota</taxon>
        <taxon>Viridiplantae</taxon>
        <taxon>Chlorophyta</taxon>
        <taxon>core chlorophytes</taxon>
        <taxon>Chlorophyceae</taxon>
        <taxon>CS clade</taxon>
        <taxon>Chlamydomonadales</taxon>
        <taxon>Chlamydomonadaceae</taxon>
        <taxon>Chlamydomonas</taxon>
    </lineage>
</organism>
<evidence type="ECO:0000256" key="4">
    <source>
        <dbReference type="ARBA" id="ARBA00022553"/>
    </source>
</evidence>
<keyword evidence="6" id="KW-0479">Metal-binding</keyword>
<feature type="region of interest" description="Disordered" evidence="15">
    <location>
        <begin position="703"/>
        <end position="723"/>
    </location>
</feature>
<keyword evidence="5 16" id="KW-0812">Transmembrane</keyword>
<evidence type="ECO:0000256" key="14">
    <source>
        <dbReference type="ARBA" id="ARBA00026104"/>
    </source>
</evidence>
<evidence type="ECO:0000256" key="8">
    <source>
        <dbReference type="ARBA" id="ARBA00022837"/>
    </source>
</evidence>
<proteinExistence type="predicted"/>
<dbReference type="EMBL" id="HBEC01005395">
    <property type="protein sequence ID" value="CAD8282422.1"/>
    <property type="molecule type" value="Transcribed_RNA"/>
</dbReference>
<comment type="cofactor">
    <cofactor evidence="1">
        <name>Ca(2+)</name>
        <dbReference type="ChEBI" id="CHEBI:29108"/>
    </cofactor>
</comment>
<evidence type="ECO:0000259" key="17">
    <source>
        <dbReference type="Pfam" id="PF01764"/>
    </source>
</evidence>
<keyword evidence="8" id="KW-0106">Calcium</keyword>
<dbReference type="EC" id="3.1.1.116" evidence="14"/>
<dbReference type="PANTHER" id="PTHR45792:SF8">
    <property type="entry name" value="DIACYLGLYCEROL LIPASE-ALPHA"/>
    <property type="match status" value="1"/>
</dbReference>
<evidence type="ECO:0000256" key="13">
    <source>
        <dbReference type="ARBA" id="ARBA00024531"/>
    </source>
</evidence>
<feature type="transmembrane region" description="Helical" evidence="16">
    <location>
        <begin position="20"/>
        <end position="41"/>
    </location>
</feature>
<evidence type="ECO:0000256" key="11">
    <source>
        <dbReference type="ARBA" id="ARBA00023098"/>
    </source>
</evidence>
<evidence type="ECO:0000313" key="18">
    <source>
        <dbReference type="EMBL" id="CAD8282422.1"/>
    </source>
</evidence>
<evidence type="ECO:0000256" key="7">
    <source>
        <dbReference type="ARBA" id="ARBA00022801"/>
    </source>
</evidence>
<evidence type="ECO:0000256" key="3">
    <source>
        <dbReference type="ARBA" id="ARBA00022475"/>
    </source>
</evidence>